<dbReference type="EMBL" id="LGRX02033672">
    <property type="protein sequence ID" value="KAK3240341.1"/>
    <property type="molecule type" value="Genomic_DNA"/>
</dbReference>
<dbReference type="AlphaFoldDB" id="A0AAE0BPC8"/>
<feature type="region of interest" description="Disordered" evidence="1">
    <location>
        <begin position="762"/>
        <end position="792"/>
    </location>
</feature>
<feature type="region of interest" description="Disordered" evidence="1">
    <location>
        <begin position="318"/>
        <end position="339"/>
    </location>
</feature>
<accession>A0AAE0BPC8</accession>
<gene>
    <name evidence="2" type="ORF">CYMTET_49813</name>
</gene>
<dbReference type="Proteomes" id="UP001190700">
    <property type="component" value="Unassembled WGS sequence"/>
</dbReference>
<name>A0AAE0BPC8_9CHLO</name>
<evidence type="ECO:0000313" key="2">
    <source>
        <dbReference type="EMBL" id="KAK3240341.1"/>
    </source>
</evidence>
<proteinExistence type="predicted"/>
<feature type="compositionally biased region" description="Pro residues" evidence="1">
    <location>
        <begin position="694"/>
        <end position="715"/>
    </location>
</feature>
<sequence>MGTSTRSHTAAARRSLVTIFDDAAARHATTPATPTVTATPTAQSAGALFLDAVKRLAKESFDERAAKLVIKKVYDDKHGRFDGTESNVSSVFARLVLALRDTFVTEESAFASLFDLEDATLPVRAEANKLLFSTLEFIVAPVSPAADWMESSAEAHPFDGKRVLLEIARMLLDSGGPFQGTADLLAIKINQFDPSRAIAAFNAALRSARRKSTLDDMEVKSLFIKSLDPVFYAPVVNRLLLHDQRAAESLATIQQWTRECHAQHGTDSHVPPATRTFSALTLAGQSDDEDYRTVFGELRDQLYDMKKEIKALNNRLDDTKGYTPRNDKKNAIGRGGHGDGVRFAAKPLPEHGNFPQSFRGKSSGKVAFHKPTGTFVPLCRHPACSATAEKHWHRDCPNGGPRGHVGTHGFSIADSENDMLAVMFQNAVDDDDAARFDAVCCIADGEPDLYDTASAFSFAVAEERVPDTIDEYEYLGYRQPADTRLGVCAVGGATNIHNFKIHDEVHADALDVPPPRAPPSAPQSVVSGEGMYPVSALHAHEPHATFMDKFAFNLDIAGPEPTLAMHHMGPVAPVDSVSVTTDDSEDDGECLPPPRQALGCGRPPMGFGFSALTSLAVCLMFVICATAAPSRDCSAPTSSATGRVGDEVGGAGVLTLTAIPPDLYWQPEGWYHSWYRATYGYGWTWLPAPPQPPEAAPIIAAPPSPGGAPPSPDYEPPAWGGGTEDALSSSIQRRAGPIAPGTTACGDIGTSSILSICSTHDLTDSGTGSPGRCDSGTGSPGHFRGTDKERPLSVQELQDLEDLEQLGSELEAMQIRPAEGQSAH</sequence>
<comment type="caution">
    <text evidence="2">The sequence shown here is derived from an EMBL/GenBank/DDBJ whole genome shotgun (WGS) entry which is preliminary data.</text>
</comment>
<keyword evidence="3" id="KW-1185">Reference proteome</keyword>
<protein>
    <submittedName>
        <fullName evidence="2">Uncharacterized protein</fullName>
    </submittedName>
</protein>
<feature type="region of interest" description="Disordered" evidence="1">
    <location>
        <begin position="694"/>
        <end position="727"/>
    </location>
</feature>
<organism evidence="2 3">
    <name type="scientific">Cymbomonas tetramitiformis</name>
    <dbReference type="NCBI Taxonomy" id="36881"/>
    <lineage>
        <taxon>Eukaryota</taxon>
        <taxon>Viridiplantae</taxon>
        <taxon>Chlorophyta</taxon>
        <taxon>Pyramimonadophyceae</taxon>
        <taxon>Pyramimonadales</taxon>
        <taxon>Pyramimonadaceae</taxon>
        <taxon>Cymbomonas</taxon>
    </lineage>
</organism>
<reference evidence="2 3" key="1">
    <citation type="journal article" date="2015" name="Genome Biol. Evol.">
        <title>Comparative Genomics of a Bacterivorous Green Alga Reveals Evolutionary Causalities and Consequences of Phago-Mixotrophic Mode of Nutrition.</title>
        <authorList>
            <person name="Burns J.A."/>
            <person name="Paasch A."/>
            <person name="Narechania A."/>
            <person name="Kim E."/>
        </authorList>
    </citation>
    <scope>NUCLEOTIDE SEQUENCE [LARGE SCALE GENOMIC DNA]</scope>
    <source>
        <strain evidence="2 3">PLY_AMNH</strain>
    </source>
</reference>
<evidence type="ECO:0000256" key="1">
    <source>
        <dbReference type="SAM" id="MobiDB-lite"/>
    </source>
</evidence>
<evidence type="ECO:0000313" key="3">
    <source>
        <dbReference type="Proteomes" id="UP001190700"/>
    </source>
</evidence>